<reference evidence="3 4" key="1">
    <citation type="submission" date="2013-12" db="EMBL/GenBank/DDBJ databases">
        <authorList>
            <person name="Cubeta M."/>
            <person name="Pakala S."/>
            <person name="Fedorova N."/>
            <person name="Thomas E."/>
            <person name="Dean R."/>
            <person name="Jabaji S."/>
            <person name="Neate S."/>
            <person name="Toda T."/>
            <person name="Tavantzis S."/>
            <person name="Vilgalys R."/>
            <person name="Bharathan N."/>
            <person name="Pakala S."/>
            <person name="Losada L.S."/>
            <person name="Zafar N."/>
            <person name="Nierman W."/>
        </authorList>
    </citation>
    <scope>NUCLEOTIDE SEQUENCE [LARGE SCALE GENOMIC DNA]</scope>
    <source>
        <strain evidence="3 4">123E</strain>
    </source>
</reference>
<dbReference type="PANTHER" id="PTHR13490">
    <property type="entry name" value="MITOCHONDRIAL 28S RIBOSOMAL PROTEIN S28"/>
    <property type="match status" value="1"/>
</dbReference>
<dbReference type="HOGENOM" id="CLU_072379_0_0_1"/>
<dbReference type="Pfam" id="PF10213">
    <property type="entry name" value="MRP-S28"/>
    <property type="match status" value="1"/>
</dbReference>
<protein>
    <submittedName>
        <fullName evidence="3">MRP-S28 domain protein</fullName>
    </submittedName>
</protein>
<dbReference type="InterPro" id="IPR039848">
    <property type="entry name" value="Ribosomal_mS35_mt"/>
</dbReference>
<comment type="caution">
    <text evidence="3">The sequence shown here is derived from an EMBL/GenBank/DDBJ whole genome shotgun (WGS) entry which is preliminary data.</text>
</comment>
<evidence type="ECO:0000313" key="4">
    <source>
        <dbReference type="Proteomes" id="UP000027456"/>
    </source>
</evidence>
<feature type="domain" description="Small ribosomal subunit protein mS35 mitochondrial conserved" evidence="2">
    <location>
        <begin position="76"/>
        <end position="233"/>
    </location>
</feature>
<dbReference type="PANTHER" id="PTHR13490:SF0">
    <property type="entry name" value="SMALL RIBOSOMAL SUBUNIT PROTEIN MS35"/>
    <property type="match status" value="1"/>
</dbReference>
<gene>
    <name evidence="3" type="ORF">V565_020800</name>
</gene>
<dbReference type="InterPro" id="IPR019349">
    <property type="entry name" value="Ribosomal_mS35_mit"/>
</dbReference>
<proteinExistence type="predicted"/>
<dbReference type="GO" id="GO:0032543">
    <property type="term" value="P:mitochondrial translation"/>
    <property type="evidence" value="ECO:0007669"/>
    <property type="project" value="InterPro"/>
</dbReference>
<accession>A0A074SWD4</accession>
<dbReference type="Proteomes" id="UP000027456">
    <property type="component" value="Unassembled WGS sequence"/>
</dbReference>
<evidence type="ECO:0000313" key="3">
    <source>
        <dbReference type="EMBL" id="KEP54197.1"/>
    </source>
</evidence>
<name>A0A074SWD4_9AGAM</name>
<dbReference type="AlphaFoldDB" id="A0A074SWD4"/>
<dbReference type="OrthoDB" id="283424at2759"/>
<dbReference type="STRING" id="1423351.A0A074SWD4"/>
<dbReference type="EMBL" id="AZST01000035">
    <property type="protein sequence ID" value="KEP54197.1"/>
    <property type="molecule type" value="Genomic_DNA"/>
</dbReference>
<evidence type="ECO:0000259" key="2">
    <source>
        <dbReference type="Pfam" id="PF10213"/>
    </source>
</evidence>
<dbReference type="GO" id="GO:0003735">
    <property type="term" value="F:structural constituent of ribosome"/>
    <property type="evidence" value="ECO:0007669"/>
    <property type="project" value="InterPro"/>
</dbReference>
<evidence type="ECO:0000256" key="1">
    <source>
        <dbReference type="SAM" id="MobiDB-lite"/>
    </source>
</evidence>
<keyword evidence="4" id="KW-1185">Reference proteome</keyword>
<sequence length="238" mass="26688">MSLTPLGRRLFSTSSPALAVTRRAVKNKWDIAKIGPAVGNDPTSMGHRLIRERRELLHYLRLIEYDVPRLSRFKKPFQPPLSKSPLSIRTFTYGGEPHAAEHKAILVAPVSQIGLKSPEAIHKFKLLAGVRWSEAAPRDAGFSLSEVGNPSFAEQGYIKISSEHFPEVRMNAKWCSDTLDELIKQANDLSKNSFTDVPLDTRHLASQKTKRRQGGHSFGQTKRATIQDFPQEWLHAGV</sequence>
<feature type="region of interest" description="Disordered" evidence="1">
    <location>
        <begin position="203"/>
        <end position="222"/>
    </location>
</feature>
<dbReference type="GO" id="GO:0005763">
    <property type="term" value="C:mitochondrial small ribosomal subunit"/>
    <property type="evidence" value="ECO:0007669"/>
    <property type="project" value="TreeGrafter"/>
</dbReference>
<organism evidence="3 4">
    <name type="scientific">Rhizoctonia solani 123E</name>
    <dbReference type="NCBI Taxonomy" id="1423351"/>
    <lineage>
        <taxon>Eukaryota</taxon>
        <taxon>Fungi</taxon>
        <taxon>Dikarya</taxon>
        <taxon>Basidiomycota</taxon>
        <taxon>Agaricomycotina</taxon>
        <taxon>Agaricomycetes</taxon>
        <taxon>Cantharellales</taxon>
        <taxon>Ceratobasidiaceae</taxon>
        <taxon>Rhizoctonia</taxon>
    </lineage>
</organism>